<keyword evidence="1" id="KW-0812">Transmembrane</keyword>
<dbReference type="AlphaFoldDB" id="F8DE74"/>
<geneLocation type="plasmid" evidence="3 4">
    <name>pHALXA02</name>
</geneLocation>
<feature type="domain" description="C2H2-type" evidence="2">
    <location>
        <begin position="109"/>
        <end position="137"/>
    </location>
</feature>
<feature type="transmembrane region" description="Helical" evidence="1">
    <location>
        <begin position="12"/>
        <end position="34"/>
    </location>
</feature>
<dbReference type="GeneID" id="71811729"/>
<protein>
    <recommendedName>
        <fullName evidence="2">C2H2-type domain-containing protein</fullName>
    </recommendedName>
</protein>
<keyword evidence="1" id="KW-1133">Transmembrane helix</keyword>
<keyword evidence="3" id="KW-0614">Plasmid</keyword>
<gene>
    <name evidence="3" type="ordered locus">Halxa_0106</name>
</gene>
<dbReference type="eggNOG" id="arCOG14895">
    <property type="taxonomic scope" value="Archaea"/>
</dbReference>
<evidence type="ECO:0000259" key="2">
    <source>
        <dbReference type="PROSITE" id="PS50157"/>
    </source>
</evidence>
<evidence type="ECO:0000313" key="3">
    <source>
        <dbReference type="EMBL" id="AEH39351.1"/>
    </source>
</evidence>
<name>F8DE74_HALXS</name>
<dbReference type="KEGG" id="hxa:Halxa_0106"/>
<accession>F8DE74</accession>
<dbReference type="RefSeq" id="WP_013881892.1">
    <property type="nucleotide sequence ID" value="NC_015667.1"/>
</dbReference>
<keyword evidence="1" id="KW-0472">Membrane</keyword>
<keyword evidence="4" id="KW-1185">Reference proteome</keyword>
<feature type="transmembrane region" description="Helical" evidence="1">
    <location>
        <begin position="40"/>
        <end position="59"/>
    </location>
</feature>
<reference evidence="4" key="1">
    <citation type="journal article" date="2012" name="Stand. Genomic Sci.">
        <title>Complete genome sequence of Halopiger xanaduensis type strain (SH-6(T)).</title>
        <authorList>
            <person name="Anderson I."/>
            <person name="Tindall B.J."/>
            <person name="Rohde M."/>
            <person name="Lucas S."/>
            <person name="Han J."/>
            <person name="Lapidus A."/>
            <person name="Cheng J.F."/>
            <person name="Goodwin L."/>
            <person name="Pitluck S."/>
            <person name="Peters L."/>
            <person name="Pati A."/>
            <person name="Mikhailova N."/>
            <person name="Pagani I."/>
            <person name="Teshima H."/>
            <person name="Han C."/>
            <person name="Tapia R."/>
            <person name="Land M."/>
            <person name="Woyke T."/>
            <person name="Klenk H.P."/>
            <person name="Kyrpides N."/>
            <person name="Ivanova N."/>
        </authorList>
    </citation>
    <scope>NUCLEOTIDE SEQUENCE [LARGE SCALE GENOMIC DNA]</scope>
    <source>
        <strain evidence="4">DSM 18323 / JCM 14033 / SH-6</strain>
        <plasmid evidence="4">Plasmid pHALXA02</plasmid>
    </source>
</reference>
<dbReference type="PROSITE" id="PS00028">
    <property type="entry name" value="ZINC_FINGER_C2H2_1"/>
    <property type="match status" value="1"/>
</dbReference>
<dbReference type="PROSITE" id="PS50157">
    <property type="entry name" value="ZINC_FINGER_C2H2_2"/>
    <property type="match status" value="1"/>
</dbReference>
<dbReference type="EMBL" id="CP002841">
    <property type="protein sequence ID" value="AEH39351.1"/>
    <property type="molecule type" value="Genomic_DNA"/>
</dbReference>
<dbReference type="Proteomes" id="UP000006794">
    <property type="component" value="Plasmid pHALXA02"/>
</dbReference>
<proteinExistence type="predicted"/>
<dbReference type="InterPro" id="IPR013087">
    <property type="entry name" value="Znf_C2H2_type"/>
</dbReference>
<sequence length="155" mass="17432">MNTQRLKRFLEFFVIGIVFGVTEDVLAVVIATDAAVTPDVIGIVVLIAIPFAVLSELVVDHPKFLHFDRLALRIRRGLSRGEPIDDTLPPRIHGDGRRNRLFSPAHLHYRCDVCGDDYETGALLREHVERSHSSVDIDWWLVAASPESVPQLSRD</sequence>
<evidence type="ECO:0000313" key="4">
    <source>
        <dbReference type="Proteomes" id="UP000006794"/>
    </source>
</evidence>
<organism evidence="3 4">
    <name type="scientific">Halopiger xanaduensis (strain DSM 18323 / JCM 14033 / SH-6)</name>
    <dbReference type="NCBI Taxonomy" id="797210"/>
    <lineage>
        <taxon>Archaea</taxon>
        <taxon>Methanobacteriati</taxon>
        <taxon>Methanobacteriota</taxon>
        <taxon>Stenosarchaea group</taxon>
        <taxon>Halobacteria</taxon>
        <taxon>Halobacteriales</taxon>
        <taxon>Natrialbaceae</taxon>
        <taxon>Halopiger</taxon>
    </lineage>
</organism>
<evidence type="ECO:0000256" key="1">
    <source>
        <dbReference type="SAM" id="Phobius"/>
    </source>
</evidence>
<dbReference type="HOGENOM" id="CLU_1691522_0_0_2"/>